<accession>A0A399F1U7</accession>
<name>A0A399F1U7_9DEIN</name>
<dbReference type="AlphaFoldDB" id="A0A399F1U7"/>
<dbReference type="EMBL" id="QXDL01000004">
    <property type="protein sequence ID" value="RIH90727.1"/>
    <property type="molecule type" value="Genomic_DNA"/>
</dbReference>
<feature type="region of interest" description="Disordered" evidence="1">
    <location>
        <begin position="1"/>
        <end position="25"/>
    </location>
</feature>
<evidence type="ECO:0000256" key="1">
    <source>
        <dbReference type="SAM" id="MobiDB-lite"/>
    </source>
</evidence>
<organism evidence="2 3">
    <name type="scientific">Calidithermus terrae</name>
    <dbReference type="NCBI Taxonomy" id="1408545"/>
    <lineage>
        <taxon>Bacteria</taxon>
        <taxon>Thermotogati</taxon>
        <taxon>Deinococcota</taxon>
        <taxon>Deinococci</taxon>
        <taxon>Thermales</taxon>
        <taxon>Thermaceae</taxon>
        <taxon>Calidithermus</taxon>
    </lineage>
</organism>
<keyword evidence="3" id="KW-1185">Reference proteome</keyword>
<feature type="compositionally biased region" description="Basic and acidic residues" evidence="1">
    <location>
        <begin position="1"/>
        <end position="14"/>
    </location>
</feature>
<dbReference type="Proteomes" id="UP000265715">
    <property type="component" value="Unassembled WGS sequence"/>
</dbReference>
<protein>
    <submittedName>
        <fullName evidence="2">Uncharacterized protein</fullName>
    </submittedName>
</protein>
<proteinExistence type="predicted"/>
<comment type="caution">
    <text evidence="2">The sequence shown here is derived from an EMBL/GenBank/DDBJ whole genome shotgun (WGS) entry which is preliminary data.</text>
</comment>
<reference evidence="2 3" key="1">
    <citation type="submission" date="2018-08" db="EMBL/GenBank/DDBJ databases">
        <title>Meiothermus terrae DSM 26712 genome sequencing project.</title>
        <authorList>
            <person name="Da Costa M.S."/>
            <person name="Albuquerque L."/>
            <person name="Raposo P."/>
            <person name="Froufe H.J.C."/>
            <person name="Barroso C.S."/>
            <person name="Egas C."/>
        </authorList>
    </citation>
    <scope>NUCLEOTIDE SEQUENCE [LARGE SCALE GENOMIC DNA]</scope>
    <source>
        <strain evidence="2 3">DSM 26712</strain>
    </source>
</reference>
<evidence type="ECO:0000313" key="3">
    <source>
        <dbReference type="Proteomes" id="UP000265715"/>
    </source>
</evidence>
<evidence type="ECO:0000313" key="2">
    <source>
        <dbReference type="EMBL" id="RIH90727.1"/>
    </source>
</evidence>
<sequence length="73" mass="7969">MKDPGFANGEDRLEPLPPGLDNPIQPGTLRGLLVYQVCRAPSPWQPPYPSSIPRSRWASSEALRGVELARTSA</sequence>
<gene>
    <name evidence="2" type="ORF">Mterra_00221</name>
</gene>